<evidence type="ECO:0000313" key="1">
    <source>
        <dbReference type="EMBL" id="VDM92417.1"/>
    </source>
</evidence>
<dbReference type="AlphaFoldDB" id="A0A3P7K763"/>
<keyword evidence="2" id="KW-1185">Reference proteome</keyword>
<name>A0A3P7K763_LITSI</name>
<evidence type="ECO:0000313" key="2">
    <source>
        <dbReference type="Proteomes" id="UP000277928"/>
    </source>
</evidence>
<dbReference type="Gene3D" id="3.60.21.10">
    <property type="match status" value="1"/>
</dbReference>
<accession>A0A3P7K763</accession>
<dbReference type="InterPro" id="IPR029052">
    <property type="entry name" value="Metallo-depent_PP-like"/>
</dbReference>
<dbReference type="STRING" id="42156.A0A3P7K763"/>
<evidence type="ECO:0008006" key="3">
    <source>
        <dbReference type="Google" id="ProtNLM"/>
    </source>
</evidence>
<sequence length="124" mass="13964">MLSEQSENYANIVHMASMRCPRRPCKRHSVENYMSRAIESMAGLVRIHAIFEEYEIVEIIHGCLTILADEPTLLQFALPKNGLAVIGDLHGDAFCFLKALEFYGFPPNITYLFLGTCSIPLSKN</sequence>
<reference evidence="1 2" key="1">
    <citation type="submission" date="2018-08" db="EMBL/GenBank/DDBJ databases">
        <authorList>
            <person name="Laetsch R D."/>
            <person name="Stevens L."/>
            <person name="Kumar S."/>
            <person name="Blaxter L. M."/>
        </authorList>
    </citation>
    <scope>NUCLEOTIDE SEQUENCE [LARGE SCALE GENOMIC DNA]</scope>
</reference>
<proteinExistence type="predicted"/>
<dbReference type="EMBL" id="UYRX01001935">
    <property type="protein sequence ID" value="VDM92417.1"/>
    <property type="molecule type" value="Genomic_DNA"/>
</dbReference>
<dbReference type="Proteomes" id="UP000277928">
    <property type="component" value="Unassembled WGS sequence"/>
</dbReference>
<dbReference type="SUPFAM" id="SSF56300">
    <property type="entry name" value="Metallo-dependent phosphatases"/>
    <property type="match status" value="1"/>
</dbReference>
<gene>
    <name evidence="1" type="ORF">NLS_LOCUS9786</name>
</gene>
<organism evidence="1 2">
    <name type="scientific">Litomosoides sigmodontis</name>
    <name type="common">Filarial nematode worm</name>
    <dbReference type="NCBI Taxonomy" id="42156"/>
    <lineage>
        <taxon>Eukaryota</taxon>
        <taxon>Metazoa</taxon>
        <taxon>Ecdysozoa</taxon>
        <taxon>Nematoda</taxon>
        <taxon>Chromadorea</taxon>
        <taxon>Rhabditida</taxon>
        <taxon>Spirurina</taxon>
        <taxon>Spiruromorpha</taxon>
        <taxon>Filarioidea</taxon>
        <taxon>Onchocercidae</taxon>
        <taxon>Litomosoides</taxon>
    </lineage>
</organism>
<protein>
    <recommendedName>
        <fullName evidence="3">Calcineurin-like phosphoesterase domain-containing protein</fullName>
    </recommendedName>
</protein>